<evidence type="ECO:0000256" key="1">
    <source>
        <dbReference type="SAM" id="Coils"/>
    </source>
</evidence>
<dbReference type="InterPro" id="IPR000261">
    <property type="entry name" value="EH_dom"/>
</dbReference>
<dbReference type="PANTHER" id="PTHR11216:SF161">
    <property type="entry name" value="CALCIUM-BINDING EF HAND FAMILY PROTEIN"/>
    <property type="match status" value="1"/>
</dbReference>
<dbReference type="SMART" id="SM00054">
    <property type="entry name" value="EFh"/>
    <property type="match status" value="4"/>
</dbReference>
<feature type="compositionally biased region" description="Basic and acidic residues" evidence="2">
    <location>
        <begin position="1209"/>
        <end position="1222"/>
    </location>
</feature>
<dbReference type="GO" id="GO:0005886">
    <property type="term" value="C:plasma membrane"/>
    <property type="evidence" value="ECO:0007669"/>
    <property type="project" value="TreeGrafter"/>
</dbReference>
<dbReference type="Proteomes" id="UP001152523">
    <property type="component" value="Unassembled WGS sequence"/>
</dbReference>
<dbReference type="SMART" id="SM00027">
    <property type="entry name" value="EH"/>
    <property type="match status" value="2"/>
</dbReference>
<dbReference type="PROSITE" id="PS50222">
    <property type="entry name" value="EF_HAND_2"/>
    <property type="match status" value="3"/>
</dbReference>
<feature type="coiled-coil region" evidence="1">
    <location>
        <begin position="579"/>
        <end position="606"/>
    </location>
</feature>
<keyword evidence="1" id="KW-0175">Coiled coil</keyword>
<dbReference type="Pfam" id="PF12763">
    <property type="entry name" value="EH"/>
    <property type="match status" value="2"/>
</dbReference>
<feature type="compositionally biased region" description="Polar residues" evidence="2">
    <location>
        <begin position="1199"/>
        <end position="1208"/>
    </location>
</feature>
<feature type="coiled-coil region" evidence="1">
    <location>
        <begin position="632"/>
        <end position="659"/>
    </location>
</feature>
<feature type="compositionally biased region" description="Basic and acidic residues" evidence="2">
    <location>
        <begin position="783"/>
        <end position="799"/>
    </location>
</feature>
<name>A0AAV0FIH5_9ASTE</name>
<dbReference type="GO" id="GO:0005634">
    <property type="term" value="C:nucleus"/>
    <property type="evidence" value="ECO:0007669"/>
    <property type="project" value="TreeGrafter"/>
</dbReference>
<dbReference type="InterPro" id="IPR011992">
    <property type="entry name" value="EF-hand-dom_pair"/>
</dbReference>
<dbReference type="SUPFAM" id="SSF47473">
    <property type="entry name" value="EF-hand"/>
    <property type="match status" value="2"/>
</dbReference>
<dbReference type="GO" id="GO:0016197">
    <property type="term" value="P:endosomal transport"/>
    <property type="evidence" value="ECO:0007669"/>
    <property type="project" value="TreeGrafter"/>
</dbReference>
<organism evidence="5 6">
    <name type="scientific">Cuscuta epithymum</name>
    <dbReference type="NCBI Taxonomy" id="186058"/>
    <lineage>
        <taxon>Eukaryota</taxon>
        <taxon>Viridiplantae</taxon>
        <taxon>Streptophyta</taxon>
        <taxon>Embryophyta</taxon>
        <taxon>Tracheophyta</taxon>
        <taxon>Spermatophyta</taxon>
        <taxon>Magnoliopsida</taxon>
        <taxon>eudicotyledons</taxon>
        <taxon>Gunneridae</taxon>
        <taxon>Pentapetalae</taxon>
        <taxon>asterids</taxon>
        <taxon>lamiids</taxon>
        <taxon>Solanales</taxon>
        <taxon>Convolvulaceae</taxon>
        <taxon>Cuscuteae</taxon>
        <taxon>Cuscuta</taxon>
        <taxon>Cuscuta subgen. Cuscuta</taxon>
    </lineage>
</organism>
<dbReference type="GO" id="GO:0005509">
    <property type="term" value="F:calcium ion binding"/>
    <property type="evidence" value="ECO:0007669"/>
    <property type="project" value="InterPro"/>
</dbReference>
<proteinExistence type="predicted"/>
<dbReference type="EMBL" id="CAMAPF010000985">
    <property type="protein sequence ID" value="CAH9135122.1"/>
    <property type="molecule type" value="Genomic_DNA"/>
</dbReference>
<feature type="domain" description="EF-hand" evidence="4">
    <location>
        <begin position="40"/>
        <end position="73"/>
    </location>
</feature>
<feature type="region of interest" description="Disordered" evidence="2">
    <location>
        <begin position="510"/>
        <end position="560"/>
    </location>
</feature>
<evidence type="ECO:0000259" key="3">
    <source>
        <dbReference type="PROSITE" id="PS50031"/>
    </source>
</evidence>
<feature type="region of interest" description="Disordered" evidence="2">
    <location>
        <begin position="1180"/>
        <end position="1222"/>
    </location>
</feature>
<feature type="compositionally biased region" description="Pro residues" evidence="2">
    <location>
        <begin position="528"/>
        <end position="541"/>
    </location>
</feature>
<dbReference type="Gene3D" id="1.10.238.10">
    <property type="entry name" value="EF-hand"/>
    <property type="match status" value="2"/>
</dbReference>
<evidence type="ECO:0000256" key="2">
    <source>
        <dbReference type="SAM" id="MobiDB-lite"/>
    </source>
</evidence>
<feature type="region of interest" description="Disordered" evidence="2">
    <location>
        <begin position="211"/>
        <end position="264"/>
    </location>
</feature>
<feature type="domain" description="EF-hand" evidence="4">
    <location>
        <begin position="4"/>
        <end position="39"/>
    </location>
</feature>
<dbReference type="GO" id="GO:0005737">
    <property type="term" value="C:cytoplasm"/>
    <property type="evidence" value="ECO:0007669"/>
    <property type="project" value="TreeGrafter"/>
</dbReference>
<dbReference type="InterPro" id="IPR002048">
    <property type="entry name" value="EF_hand_dom"/>
</dbReference>
<feature type="region of interest" description="Disordered" evidence="2">
    <location>
        <begin position="781"/>
        <end position="888"/>
    </location>
</feature>
<keyword evidence="6" id="KW-1185">Reference proteome</keyword>
<dbReference type="PANTHER" id="PTHR11216">
    <property type="entry name" value="EH DOMAIN"/>
    <property type="match status" value="1"/>
</dbReference>
<gene>
    <name evidence="5" type="ORF">CEPIT_LOCUS34271</name>
</gene>
<comment type="caution">
    <text evidence="5">The sequence shown here is derived from an EMBL/GenBank/DDBJ whole genome shotgun (WGS) entry which is preliminary data.</text>
</comment>
<dbReference type="PROSITE" id="PS50031">
    <property type="entry name" value="EH"/>
    <property type="match status" value="2"/>
</dbReference>
<sequence length="1222" mass="133066">MAAPNVDQFDAYFQKADLDRDGRISGAEAVSFFQGSNLPKEVLAQIWMYADQNQTGFLNRQQFYNALKLVTVAQSKRDLTPDIVKAALYSPASAKIPAPRINVTVPSAPNLNNKPRAPAPVTGSAPMMTPSGGIAASQGFPPQQNNFMSPPRLLIYNTTLQSQSGISNPGMLAGSSGPATRAPNSSDWLGSGTVGREHGVVSQFPNRGVSVNSQDGFSPASSGFTASVQPKAQETTSLVQPSSSSSNDSASLGHHPPAMGAQVTGNGIVSSSVFGDVFSATLVPPKQESKQPVSSAHLPVSVASQPNIMPSSNHPLESINSKPPLSHHYQQNQADMKPNQNAPLQSSTIVHGRVVNSGSVQSQPNYQQTLPTIKPNQKIPVQSSTIVHGGVGNSGSVQSQPPWPKVTQADIQKYNKVFVAVDTDRDGKITGEQARNLFLSWRLPRDVLRQVWDLSDQDNDSMLSLREFCIALYLMERYREGRPLPSVLPTSLMLDETLVFSSAKPTAAYTGSALKPTPGPLQHGVKGPRPPAAPLGKPPRPASTAQPDEAKQPAQQKPKAPVLEKHLVDQLSTEEQHSLNLKFQEATDAEKKVSELEKEISDAKEKTHFYHSKMQELILYKSRCENRLNEIIERSSADKKEVESLAKKYEQKYKQAGDVASKLTIEEATFRDIQEKKMELYRTILKMDQDGSADVVQDHANHVQADIEELVKSLNARCKTYGLRSKPISLLELPFGWQPGIQEGAADWDEDWDKFEGEGFTSVKELTLDVPNVIAPPKLKSSLIRDKTHSNESEAEKSNYDAGASSDKLSSPQKGETVVGEDSAFRDEQGGEKSPPKSKHIENLSKEYGESSPRKEISYDGSPRSTQSEHGVESVNSGEKSFDDSGWGASDTRYDAWDINSVASKEADLARHKELSLFGSDDWGLAPIKTGSKHSDDLFPKQSPFFDSVPSTPIYNIGPLGKQNPIFDSVPSTPSYNVGLTGKQSLIFDSVPSTPSYNTGPMGTGDPFTKQSTFFDSVPSTPSYNIGPMGKQSPFFDSVPSTPGYDSGSQQARDAIFSKQSSFFDSVPSTPSHNAAGFSSYAENAFSSLKKSPFFDDSVPSTPMYSSPDHSRDFSRFDSFRSGKDFDYGQDLFASPSRDNSLARFDSFRSTADSEYTFGAPPQDGFTRFDSMRRDSLDYGKGGFPSFDDDDDTFGGSSRQSLKTSLDSETPKRDSSDGWKAF</sequence>
<dbReference type="AlphaFoldDB" id="A0AAV0FIH5"/>
<dbReference type="CDD" id="cd00052">
    <property type="entry name" value="EH"/>
    <property type="match status" value="2"/>
</dbReference>
<feature type="region of interest" description="Disordered" evidence="2">
    <location>
        <begin position="166"/>
        <end position="199"/>
    </location>
</feature>
<evidence type="ECO:0008006" key="7">
    <source>
        <dbReference type="Google" id="ProtNLM"/>
    </source>
</evidence>
<evidence type="ECO:0000313" key="5">
    <source>
        <dbReference type="EMBL" id="CAH9135122.1"/>
    </source>
</evidence>
<reference evidence="5" key="1">
    <citation type="submission" date="2022-07" db="EMBL/GenBank/DDBJ databases">
        <authorList>
            <person name="Macas J."/>
            <person name="Novak P."/>
            <person name="Neumann P."/>
        </authorList>
    </citation>
    <scope>NUCLEOTIDE SEQUENCE</scope>
</reference>
<evidence type="ECO:0000259" key="4">
    <source>
        <dbReference type="PROSITE" id="PS50222"/>
    </source>
</evidence>
<accession>A0AAV0FIH5</accession>
<feature type="domain" description="EH" evidence="3">
    <location>
        <begin position="410"/>
        <end position="493"/>
    </location>
</feature>
<feature type="compositionally biased region" description="Polar residues" evidence="2">
    <location>
        <begin position="863"/>
        <end position="879"/>
    </location>
</feature>
<feature type="domain" description="EH" evidence="3">
    <location>
        <begin position="5"/>
        <end position="95"/>
    </location>
</feature>
<feature type="compositionally biased region" description="Polar residues" evidence="2">
    <location>
        <begin position="211"/>
        <end position="236"/>
    </location>
</feature>
<protein>
    <recommendedName>
        <fullName evidence="7">Calmodulin</fullName>
    </recommendedName>
</protein>
<dbReference type="GO" id="GO:0006897">
    <property type="term" value="P:endocytosis"/>
    <property type="evidence" value="ECO:0007669"/>
    <property type="project" value="TreeGrafter"/>
</dbReference>
<feature type="compositionally biased region" description="Low complexity" evidence="2">
    <location>
        <begin position="237"/>
        <end position="251"/>
    </location>
</feature>
<evidence type="ECO:0000313" key="6">
    <source>
        <dbReference type="Proteomes" id="UP001152523"/>
    </source>
</evidence>
<feature type="region of interest" description="Disordered" evidence="2">
    <location>
        <begin position="304"/>
        <end position="329"/>
    </location>
</feature>
<feature type="domain" description="EF-hand" evidence="4">
    <location>
        <begin position="409"/>
        <end position="444"/>
    </location>
</feature>
<feature type="compositionally biased region" description="Basic and acidic residues" evidence="2">
    <location>
        <begin position="823"/>
        <end position="858"/>
    </location>
</feature>